<evidence type="ECO:0000256" key="1">
    <source>
        <dbReference type="SAM" id="MobiDB-lite"/>
    </source>
</evidence>
<dbReference type="AlphaFoldDB" id="A0AAP0EBE0"/>
<dbReference type="SMART" id="SM00513">
    <property type="entry name" value="SAP"/>
    <property type="match status" value="1"/>
</dbReference>
<keyword evidence="4" id="KW-1185">Reference proteome</keyword>
<sequence length="137" mass="14635">MASSGSGGGGASKYLTDLPSRGLFSSTVLSSNPKAESGSKDVKGKATTENAKGKRAAEIPIDGRVSAKKVNTVSNPRTAFQDGSSSRTPQKDFQLLTVERLRSILKERGMPTKGRKDELVARLRADKGAREAQRKEE</sequence>
<feature type="compositionally biased region" description="Basic and acidic residues" evidence="1">
    <location>
        <begin position="37"/>
        <end position="57"/>
    </location>
</feature>
<protein>
    <recommendedName>
        <fullName evidence="2">SAP domain-containing protein</fullName>
    </recommendedName>
</protein>
<dbReference type="InterPro" id="IPR036361">
    <property type="entry name" value="SAP_dom_sf"/>
</dbReference>
<gene>
    <name evidence="3" type="ORF">Sjap_023307</name>
</gene>
<dbReference type="PROSITE" id="PS50800">
    <property type="entry name" value="SAP"/>
    <property type="match status" value="1"/>
</dbReference>
<reference evidence="3 4" key="1">
    <citation type="submission" date="2024-01" db="EMBL/GenBank/DDBJ databases">
        <title>Genome assemblies of Stephania.</title>
        <authorList>
            <person name="Yang L."/>
        </authorList>
    </citation>
    <scope>NUCLEOTIDE SEQUENCE [LARGE SCALE GENOMIC DNA]</scope>
    <source>
        <strain evidence="3">QJT</strain>
        <tissue evidence="3">Leaf</tissue>
    </source>
</reference>
<feature type="compositionally biased region" description="Polar residues" evidence="1">
    <location>
        <begin position="23"/>
        <end position="34"/>
    </location>
</feature>
<organism evidence="3 4">
    <name type="scientific">Stephania japonica</name>
    <dbReference type="NCBI Taxonomy" id="461633"/>
    <lineage>
        <taxon>Eukaryota</taxon>
        <taxon>Viridiplantae</taxon>
        <taxon>Streptophyta</taxon>
        <taxon>Embryophyta</taxon>
        <taxon>Tracheophyta</taxon>
        <taxon>Spermatophyta</taxon>
        <taxon>Magnoliopsida</taxon>
        <taxon>Ranunculales</taxon>
        <taxon>Menispermaceae</taxon>
        <taxon>Menispermoideae</taxon>
        <taxon>Cissampelideae</taxon>
        <taxon>Stephania</taxon>
    </lineage>
</organism>
<proteinExistence type="predicted"/>
<comment type="caution">
    <text evidence="3">The sequence shown here is derived from an EMBL/GenBank/DDBJ whole genome shotgun (WGS) entry which is preliminary data.</text>
</comment>
<dbReference type="Proteomes" id="UP001417504">
    <property type="component" value="Unassembled WGS sequence"/>
</dbReference>
<dbReference type="Gene3D" id="1.10.720.30">
    <property type="entry name" value="SAP domain"/>
    <property type="match status" value="1"/>
</dbReference>
<feature type="region of interest" description="Disordered" evidence="1">
    <location>
        <begin position="72"/>
        <end position="92"/>
    </location>
</feature>
<dbReference type="SUPFAM" id="SSF68906">
    <property type="entry name" value="SAP domain"/>
    <property type="match status" value="1"/>
</dbReference>
<evidence type="ECO:0000259" key="2">
    <source>
        <dbReference type="PROSITE" id="PS50800"/>
    </source>
</evidence>
<evidence type="ECO:0000313" key="4">
    <source>
        <dbReference type="Proteomes" id="UP001417504"/>
    </source>
</evidence>
<evidence type="ECO:0000313" key="3">
    <source>
        <dbReference type="EMBL" id="KAK9090130.1"/>
    </source>
</evidence>
<feature type="compositionally biased region" description="Polar residues" evidence="1">
    <location>
        <begin position="72"/>
        <end position="88"/>
    </location>
</feature>
<feature type="region of interest" description="Disordered" evidence="1">
    <location>
        <begin position="23"/>
        <end position="59"/>
    </location>
</feature>
<name>A0AAP0EBE0_9MAGN</name>
<dbReference type="InterPro" id="IPR003034">
    <property type="entry name" value="SAP_dom"/>
</dbReference>
<accession>A0AAP0EBE0</accession>
<feature type="domain" description="SAP" evidence="2">
    <location>
        <begin position="93"/>
        <end position="127"/>
    </location>
</feature>
<dbReference type="Pfam" id="PF02037">
    <property type="entry name" value="SAP"/>
    <property type="match status" value="1"/>
</dbReference>
<dbReference type="EMBL" id="JBBNAE010000010">
    <property type="protein sequence ID" value="KAK9090130.1"/>
    <property type="molecule type" value="Genomic_DNA"/>
</dbReference>